<dbReference type="Proteomes" id="UP000093000">
    <property type="component" value="Unassembled WGS sequence"/>
</dbReference>
<dbReference type="GO" id="GO:0070773">
    <property type="term" value="F:protein-N-terminal glutamine amidohydrolase activity"/>
    <property type="evidence" value="ECO:0007669"/>
    <property type="project" value="InterPro"/>
</dbReference>
<dbReference type="Pfam" id="PF00795">
    <property type="entry name" value="CN_hydrolase"/>
    <property type="match status" value="1"/>
</dbReference>
<evidence type="ECO:0000259" key="1">
    <source>
        <dbReference type="PROSITE" id="PS50263"/>
    </source>
</evidence>
<dbReference type="OrthoDB" id="201515at2759"/>
<dbReference type="Gene3D" id="3.60.110.10">
    <property type="entry name" value="Carbon-nitrogen hydrolase"/>
    <property type="match status" value="1"/>
</dbReference>
<gene>
    <name evidence="2" type="primary">nta1</name>
    <name evidence="2" type="ORF">A0J61_06066</name>
</gene>
<name>A0A1C7NEW9_9FUNG</name>
<organism evidence="2 3">
    <name type="scientific">Choanephora cucurbitarum</name>
    <dbReference type="NCBI Taxonomy" id="101091"/>
    <lineage>
        <taxon>Eukaryota</taxon>
        <taxon>Fungi</taxon>
        <taxon>Fungi incertae sedis</taxon>
        <taxon>Mucoromycota</taxon>
        <taxon>Mucoromycotina</taxon>
        <taxon>Mucoromycetes</taxon>
        <taxon>Mucorales</taxon>
        <taxon>Mucorineae</taxon>
        <taxon>Choanephoraceae</taxon>
        <taxon>Choanephoroideae</taxon>
        <taxon>Choanephora</taxon>
    </lineage>
</organism>
<dbReference type="PANTHER" id="PTHR11750:SF26">
    <property type="entry name" value="PROTEIN N-TERMINAL AMIDASE"/>
    <property type="match status" value="1"/>
</dbReference>
<dbReference type="PROSITE" id="PS50263">
    <property type="entry name" value="CN_HYDROLASE"/>
    <property type="match status" value="1"/>
</dbReference>
<protein>
    <submittedName>
        <fullName evidence="2">Protein N-terminal amidase</fullName>
    </submittedName>
</protein>
<dbReference type="PANTHER" id="PTHR11750">
    <property type="entry name" value="PROTEIN N-TERMINAL AMIDASE"/>
    <property type="match status" value="1"/>
</dbReference>
<comment type="caution">
    <text evidence="2">The sequence shown here is derived from an EMBL/GenBank/DDBJ whole genome shotgun (WGS) entry which is preliminary data.</text>
</comment>
<dbReference type="GO" id="GO:0030163">
    <property type="term" value="P:protein catabolic process"/>
    <property type="evidence" value="ECO:0007669"/>
    <property type="project" value="TreeGrafter"/>
</dbReference>
<sequence>MATASQLLEKYQQGDINLLVLPEMAFTEGYVFKSKEEIEPFLEDEETGPSVQWAKSQAIRLSCFVMVGYPQRGKGKLTEFLNPPGKLKILKEHDYNSICFINPQGERVLTYQKSFLYETDESWASEGPGFVSTKIEGLGQVGFGICMDLNPYQFKTSFYQFEFANYHLQHQTDLIVCSMAWLKGSGEDSTVEYWASRLLPLCSKTNPTLLVVCNRTGSERGSEFAGSSCVLNIYEEKFKLLGQLKREAAVLWIKTEQ</sequence>
<dbReference type="FunCoup" id="A0A1C7NEW9">
    <property type="interactions" value="7"/>
</dbReference>
<dbReference type="InterPro" id="IPR003010">
    <property type="entry name" value="C-N_Hydrolase"/>
</dbReference>
<dbReference type="InParanoid" id="A0A1C7NEW9"/>
<evidence type="ECO:0000313" key="3">
    <source>
        <dbReference type="Proteomes" id="UP000093000"/>
    </source>
</evidence>
<dbReference type="AlphaFoldDB" id="A0A1C7NEW9"/>
<keyword evidence="3" id="KW-1185">Reference proteome</keyword>
<evidence type="ECO:0000313" key="2">
    <source>
        <dbReference type="EMBL" id="OBZ85874.1"/>
    </source>
</evidence>
<dbReference type="SUPFAM" id="SSF56317">
    <property type="entry name" value="Carbon-nitrogen hydrolase"/>
    <property type="match status" value="1"/>
</dbReference>
<dbReference type="InterPro" id="IPR039703">
    <property type="entry name" value="Nta1"/>
</dbReference>
<proteinExistence type="predicted"/>
<feature type="domain" description="CN hydrolase" evidence="1">
    <location>
        <begin position="1"/>
        <end position="257"/>
    </location>
</feature>
<dbReference type="STRING" id="101091.A0A1C7NEW9"/>
<dbReference type="EMBL" id="LUGH01000349">
    <property type="protein sequence ID" value="OBZ85874.1"/>
    <property type="molecule type" value="Genomic_DNA"/>
</dbReference>
<reference evidence="2 3" key="1">
    <citation type="submission" date="2016-03" db="EMBL/GenBank/DDBJ databases">
        <title>Choanephora cucurbitarum.</title>
        <authorList>
            <person name="Min B."/>
            <person name="Park H."/>
            <person name="Park J.-H."/>
            <person name="Shin H.-D."/>
            <person name="Choi I.-G."/>
        </authorList>
    </citation>
    <scope>NUCLEOTIDE SEQUENCE [LARGE SCALE GENOMIC DNA]</scope>
    <source>
        <strain evidence="2 3">KUS-F28377</strain>
    </source>
</reference>
<accession>A0A1C7NEW9</accession>
<dbReference type="GO" id="GO:0008418">
    <property type="term" value="F:protein-N-terminal asparagine amidohydrolase activity"/>
    <property type="evidence" value="ECO:0007669"/>
    <property type="project" value="InterPro"/>
</dbReference>
<dbReference type="InterPro" id="IPR036526">
    <property type="entry name" value="C-N_Hydrolase_sf"/>
</dbReference>